<dbReference type="InterPro" id="IPR044492">
    <property type="entry name" value="P_typ_ATPase_HD_dom"/>
</dbReference>
<evidence type="ECO:0000256" key="14">
    <source>
        <dbReference type="ARBA" id="ARBA00022842"/>
    </source>
</evidence>
<keyword evidence="25" id="KW-0378">Hydrolase</keyword>
<evidence type="ECO:0000256" key="11">
    <source>
        <dbReference type="ARBA" id="ARBA00022741"/>
    </source>
</evidence>
<keyword evidence="6 23" id="KW-1003">Cell membrane</keyword>
<keyword evidence="13 23" id="KW-0067">ATP-binding</keyword>
<proteinExistence type="inferred from homology"/>
<dbReference type="Gene3D" id="3.40.50.1000">
    <property type="entry name" value="HAD superfamily/HAD-like"/>
    <property type="match status" value="1"/>
</dbReference>
<dbReference type="SUPFAM" id="SSF81665">
    <property type="entry name" value="Calcium ATPase, transmembrane domain M"/>
    <property type="match status" value="1"/>
</dbReference>
<evidence type="ECO:0000256" key="4">
    <source>
        <dbReference type="ARBA" id="ARBA00015102"/>
    </source>
</evidence>
<dbReference type="Proteomes" id="UP000245695">
    <property type="component" value="Chromosome 1"/>
</dbReference>
<dbReference type="CDD" id="cd02094">
    <property type="entry name" value="P-type_ATPase_Cu-like"/>
    <property type="match status" value="1"/>
</dbReference>
<dbReference type="FunFam" id="2.70.150.10:FF:000002">
    <property type="entry name" value="Copper-transporting ATPase 1, putative"/>
    <property type="match status" value="1"/>
</dbReference>
<dbReference type="PANTHER" id="PTHR43520">
    <property type="entry name" value="ATP7, ISOFORM B"/>
    <property type="match status" value="1"/>
</dbReference>
<dbReference type="InterPro" id="IPR036412">
    <property type="entry name" value="HAD-like_sf"/>
</dbReference>
<dbReference type="GO" id="GO:0005507">
    <property type="term" value="F:copper ion binding"/>
    <property type="evidence" value="ECO:0007669"/>
    <property type="project" value="InterPro"/>
</dbReference>
<feature type="transmembrane region" description="Helical" evidence="23">
    <location>
        <begin position="461"/>
        <end position="482"/>
    </location>
</feature>
<evidence type="ECO:0000256" key="16">
    <source>
        <dbReference type="ARBA" id="ARBA00022989"/>
    </source>
</evidence>
<dbReference type="InterPro" id="IPR018303">
    <property type="entry name" value="ATPase_P-typ_P_site"/>
</dbReference>
<keyword evidence="8 23" id="KW-0812">Transmembrane</keyword>
<dbReference type="SUPFAM" id="SSF56784">
    <property type="entry name" value="HAD-like"/>
    <property type="match status" value="1"/>
</dbReference>
<keyword evidence="26" id="KW-1185">Reference proteome</keyword>
<accession>A0A2P2BPZ0</accession>
<dbReference type="SUPFAM" id="SSF55008">
    <property type="entry name" value="HMA, heavy metal-associated domain"/>
    <property type="match status" value="2"/>
</dbReference>
<keyword evidence="15" id="KW-1278">Translocase</keyword>
<dbReference type="InterPro" id="IPR023214">
    <property type="entry name" value="HAD_sf"/>
</dbReference>
<evidence type="ECO:0000313" key="26">
    <source>
        <dbReference type="Proteomes" id="UP000245695"/>
    </source>
</evidence>
<dbReference type="InterPro" id="IPR008250">
    <property type="entry name" value="ATPase_P-typ_transduc_dom_A_sf"/>
</dbReference>
<dbReference type="RefSeq" id="WP_166505078.1">
    <property type="nucleotide sequence ID" value="NZ_JAKNTL010000007.1"/>
</dbReference>
<name>A0A2P2BPZ0_9FIRM</name>
<dbReference type="CDD" id="cd00371">
    <property type="entry name" value="HMA"/>
    <property type="match status" value="2"/>
</dbReference>
<dbReference type="InterPro" id="IPR027256">
    <property type="entry name" value="P-typ_ATPase_IB"/>
</dbReference>
<keyword evidence="11 23" id="KW-0547">Nucleotide-binding</keyword>
<evidence type="ECO:0000256" key="1">
    <source>
        <dbReference type="ARBA" id="ARBA00004651"/>
    </source>
</evidence>
<dbReference type="Pfam" id="PF00403">
    <property type="entry name" value="HMA"/>
    <property type="match status" value="2"/>
</dbReference>
<evidence type="ECO:0000256" key="18">
    <source>
        <dbReference type="ARBA" id="ARBA00023065"/>
    </source>
</evidence>
<feature type="transmembrane region" description="Helical" evidence="23">
    <location>
        <begin position="775"/>
        <end position="797"/>
    </location>
</feature>
<evidence type="ECO:0000256" key="10">
    <source>
        <dbReference type="ARBA" id="ARBA00022737"/>
    </source>
</evidence>
<dbReference type="EC" id="7.2.2.8" evidence="3"/>
<evidence type="ECO:0000256" key="15">
    <source>
        <dbReference type="ARBA" id="ARBA00022967"/>
    </source>
</evidence>
<evidence type="ECO:0000256" key="9">
    <source>
        <dbReference type="ARBA" id="ARBA00022723"/>
    </source>
</evidence>
<dbReference type="GO" id="GO:0140581">
    <property type="term" value="F:P-type monovalent copper transporter activity"/>
    <property type="evidence" value="ECO:0007669"/>
    <property type="project" value="UniProtKB-EC"/>
</dbReference>
<evidence type="ECO:0000256" key="8">
    <source>
        <dbReference type="ARBA" id="ARBA00022692"/>
    </source>
</evidence>
<evidence type="ECO:0000259" key="24">
    <source>
        <dbReference type="PROSITE" id="PS50846"/>
    </source>
</evidence>
<evidence type="ECO:0000256" key="12">
    <source>
        <dbReference type="ARBA" id="ARBA00022796"/>
    </source>
</evidence>
<keyword evidence="9 23" id="KW-0479">Metal-binding</keyword>
<dbReference type="AlphaFoldDB" id="A0A2P2BPZ0"/>
<feature type="transmembrane region" description="Helical" evidence="23">
    <location>
        <begin position="281"/>
        <end position="298"/>
    </location>
</feature>
<evidence type="ECO:0000256" key="22">
    <source>
        <dbReference type="ARBA" id="ARBA00049289"/>
    </source>
</evidence>
<evidence type="ECO:0000256" key="6">
    <source>
        <dbReference type="ARBA" id="ARBA00022475"/>
    </source>
</evidence>
<dbReference type="InterPro" id="IPR001757">
    <property type="entry name" value="P_typ_ATPase"/>
</dbReference>
<gene>
    <name evidence="25" type="ORF">FRIFI_0848</name>
</gene>
<dbReference type="PANTHER" id="PTHR43520:SF8">
    <property type="entry name" value="P-TYPE CU(+) TRANSPORTER"/>
    <property type="match status" value="1"/>
</dbReference>
<comment type="similarity">
    <text evidence="2 23">Belongs to the cation transport ATPase (P-type) (TC 3.A.3) family. Type IB subfamily.</text>
</comment>
<dbReference type="NCBIfam" id="TIGR01511">
    <property type="entry name" value="ATPase-IB1_Cu"/>
    <property type="match status" value="1"/>
</dbReference>
<dbReference type="FunFam" id="3.40.1110.10:FF:000056">
    <property type="entry name" value="Copper-exporting P-type ATPase"/>
    <property type="match status" value="1"/>
</dbReference>
<dbReference type="SFLD" id="SFLDS00003">
    <property type="entry name" value="Haloacid_Dehalogenase"/>
    <property type="match status" value="1"/>
</dbReference>
<keyword evidence="19 23" id="KW-0472">Membrane</keyword>
<keyword evidence="14" id="KW-0460">Magnesium</keyword>
<dbReference type="Pfam" id="PF00702">
    <property type="entry name" value="Hydrolase"/>
    <property type="match status" value="1"/>
</dbReference>
<dbReference type="PROSITE" id="PS50846">
    <property type="entry name" value="HMA_2"/>
    <property type="match status" value="2"/>
</dbReference>
<keyword evidence="7" id="KW-0597">Phosphoprotein</keyword>
<feature type="transmembrane region" description="Helical" evidence="23">
    <location>
        <begin position="243"/>
        <end position="261"/>
    </location>
</feature>
<evidence type="ECO:0000256" key="3">
    <source>
        <dbReference type="ARBA" id="ARBA00012517"/>
    </source>
</evidence>
<evidence type="ECO:0000256" key="20">
    <source>
        <dbReference type="ARBA" id="ARBA00029719"/>
    </source>
</evidence>
<dbReference type="FunFam" id="3.40.50.1000:FF:000144">
    <property type="entry name" value="copper-transporting ATPase 1 isoform X2"/>
    <property type="match status" value="1"/>
</dbReference>
<dbReference type="GO" id="GO:0016887">
    <property type="term" value="F:ATP hydrolysis activity"/>
    <property type="evidence" value="ECO:0007669"/>
    <property type="project" value="InterPro"/>
</dbReference>
<dbReference type="NCBIfam" id="TIGR00003">
    <property type="entry name" value="copper ion binding protein"/>
    <property type="match status" value="2"/>
</dbReference>
<dbReference type="InterPro" id="IPR023298">
    <property type="entry name" value="ATPase_P-typ_TM_dom_sf"/>
</dbReference>
<keyword evidence="17" id="KW-0186">Copper</keyword>
<dbReference type="SFLD" id="SFLDG00002">
    <property type="entry name" value="C1.7:_P-type_atpase_like"/>
    <property type="match status" value="1"/>
</dbReference>
<dbReference type="InterPro" id="IPR059000">
    <property type="entry name" value="ATPase_P-type_domA"/>
</dbReference>
<feature type="transmembrane region" description="Helical" evidence="23">
    <location>
        <begin position="166"/>
        <end position="189"/>
    </location>
</feature>
<keyword evidence="12" id="KW-0187">Copper transport</keyword>
<dbReference type="NCBIfam" id="TIGR01525">
    <property type="entry name" value="ATPase-IB_hvy"/>
    <property type="match status" value="1"/>
</dbReference>
<dbReference type="NCBIfam" id="TIGR01494">
    <property type="entry name" value="ATPase_P-type"/>
    <property type="match status" value="1"/>
</dbReference>
<dbReference type="Pfam" id="PF00122">
    <property type="entry name" value="E1-E2_ATPase"/>
    <property type="match status" value="1"/>
</dbReference>
<comment type="subcellular location">
    <subcellularLocation>
        <location evidence="1">Cell membrane</location>
        <topology evidence="1">Multi-pass membrane protein</topology>
    </subcellularLocation>
</comment>
<feature type="transmembrane region" description="Helical" evidence="23">
    <location>
        <begin position="435"/>
        <end position="455"/>
    </location>
</feature>
<dbReference type="KEGG" id="rhom:FRIFI_0848"/>
<dbReference type="Gene3D" id="3.40.1110.10">
    <property type="entry name" value="Calcium-transporting ATPase, cytoplasmic domain N"/>
    <property type="match status" value="1"/>
</dbReference>
<dbReference type="Gene3D" id="3.30.70.100">
    <property type="match status" value="2"/>
</dbReference>
<dbReference type="GO" id="GO:0005524">
    <property type="term" value="F:ATP binding"/>
    <property type="evidence" value="ECO:0007669"/>
    <property type="project" value="UniProtKB-UniRule"/>
</dbReference>
<organism evidence="25 26">
    <name type="scientific">Romboutsia hominis</name>
    <dbReference type="NCBI Taxonomy" id="1507512"/>
    <lineage>
        <taxon>Bacteria</taxon>
        <taxon>Bacillati</taxon>
        <taxon>Bacillota</taxon>
        <taxon>Clostridia</taxon>
        <taxon>Peptostreptococcales</taxon>
        <taxon>Peptostreptococcaceae</taxon>
        <taxon>Romboutsia</taxon>
    </lineage>
</organism>
<evidence type="ECO:0000256" key="21">
    <source>
        <dbReference type="ARBA" id="ARBA00033239"/>
    </source>
</evidence>
<dbReference type="InterPro" id="IPR006122">
    <property type="entry name" value="HMA_Cu_ion-bd"/>
</dbReference>
<evidence type="ECO:0000256" key="5">
    <source>
        <dbReference type="ARBA" id="ARBA00022448"/>
    </source>
</evidence>
<dbReference type="PRINTS" id="PR00942">
    <property type="entry name" value="CUATPASEI"/>
</dbReference>
<evidence type="ECO:0000256" key="17">
    <source>
        <dbReference type="ARBA" id="ARBA00023008"/>
    </source>
</evidence>
<feature type="transmembrane region" description="Helical" evidence="23">
    <location>
        <begin position="209"/>
        <end position="231"/>
    </location>
</feature>
<evidence type="ECO:0000313" key="25">
    <source>
        <dbReference type="EMBL" id="CEI72391.1"/>
    </source>
</evidence>
<dbReference type="EMBL" id="LN650648">
    <property type="protein sequence ID" value="CEI72391.1"/>
    <property type="molecule type" value="Genomic_DNA"/>
</dbReference>
<comment type="catalytic activity">
    <reaction evidence="22">
        <text>Cu(+)(in) + ATP + H2O = Cu(+)(out) + ADP + phosphate + H(+)</text>
        <dbReference type="Rhea" id="RHEA:25792"/>
        <dbReference type="ChEBI" id="CHEBI:15377"/>
        <dbReference type="ChEBI" id="CHEBI:15378"/>
        <dbReference type="ChEBI" id="CHEBI:30616"/>
        <dbReference type="ChEBI" id="CHEBI:43474"/>
        <dbReference type="ChEBI" id="CHEBI:49552"/>
        <dbReference type="ChEBI" id="CHEBI:456216"/>
        <dbReference type="EC" id="7.2.2.8"/>
    </reaction>
</comment>
<feature type="transmembrane region" description="Helical" evidence="23">
    <location>
        <begin position="803"/>
        <end position="822"/>
    </location>
</feature>
<dbReference type="InterPro" id="IPR006121">
    <property type="entry name" value="HMA_dom"/>
</dbReference>
<evidence type="ECO:0000256" key="19">
    <source>
        <dbReference type="ARBA" id="ARBA00023136"/>
    </source>
</evidence>
<feature type="domain" description="HMA" evidence="24">
    <location>
        <begin position="5"/>
        <end position="71"/>
    </location>
</feature>
<dbReference type="PROSITE" id="PS00154">
    <property type="entry name" value="ATPASE_E1_E2"/>
    <property type="match status" value="1"/>
</dbReference>
<dbReference type="Gene3D" id="2.70.150.10">
    <property type="entry name" value="Calcium-transporting ATPase, cytoplasmic transduction domain A"/>
    <property type="match status" value="1"/>
</dbReference>
<dbReference type="GO" id="GO:0055070">
    <property type="term" value="P:copper ion homeostasis"/>
    <property type="evidence" value="ECO:0007669"/>
    <property type="project" value="TreeGrafter"/>
</dbReference>
<dbReference type="InterPro" id="IPR036163">
    <property type="entry name" value="HMA_dom_sf"/>
</dbReference>
<dbReference type="InterPro" id="IPR023299">
    <property type="entry name" value="ATPase_P-typ_cyto_dom_N"/>
</dbReference>
<keyword evidence="16 23" id="KW-1133">Transmembrane helix</keyword>
<dbReference type="GO" id="GO:0043682">
    <property type="term" value="F:P-type divalent copper transporter activity"/>
    <property type="evidence" value="ECO:0007669"/>
    <property type="project" value="TreeGrafter"/>
</dbReference>
<dbReference type="SFLD" id="SFLDF00027">
    <property type="entry name" value="p-type_atpase"/>
    <property type="match status" value="1"/>
</dbReference>
<dbReference type="SUPFAM" id="SSF81653">
    <property type="entry name" value="Calcium ATPase, transduction domain A"/>
    <property type="match status" value="1"/>
</dbReference>
<keyword evidence="10" id="KW-0677">Repeat</keyword>
<dbReference type="PRINTS" id="PR00943">
    <property type="entry name" value="CUATPASE"/>
</dbReference>
<reference evidence="25 26" key="1">
    <citation type="submission" date="2014-09" db="EMBL/GenBank/DDBJ databases">
        <authorList>
            <person name="Hornung B.V."/>
        </authorList>
    </citation>
    <scope>NUCLEOTIDE SEQUENCE [LARGE SCALE GENOMIC DNA]</scope>
    <source>
        <strain evidence="25 26">FRIFI</strain>
    </source>
</reference>
<protein>
    <recommendedName>
        <fullName evidence="4">Copper-exporting P-type ATPase</fullName>
        <ecNumber evidence="3">7.2.2.8</ecNumber>
    </recommendedName>
    <alternativeName>
        <fullName evidence="20">Copper-exporting P-type ATPase A</fullName>
    </alternativeName>
    <alternativeName>
        <fullName evidence="21">Cu(+)-exporting ATPase</fullName>
    </alternativeName>
</protein>
<dbReference type="GO" id="GO:0005886">
    <property type="term" value="C:plasma membrane"/>
    <property type="evidence" value="ECO:0007669"/>
    <property type="project" value="UniProtKB-SubCell"/>
</dbReference>
<dbReference type="PRINTS" id="PR00119">
    <property type="entry name" value="CATATPASE"/>
</dbReference>
<keyword evidence="5" id="KW-0813">Transport</keyword>
<feature type="domain" description="HMA" evidence="24">
    <location>
        <begin position="77"/>
        <end position="143"/>
    </location>
</feature>
<evidence type="ECO:0000256" key="23">
    <source>
        <dbReference type="RuleBase" id="RU362081"/>
    </source>
</evidence>
<dbReference type="FunFam" id="3.30.70.100:FF:000005">
    <property type="entry name" value="Copper-exporting P-type ATPase A"/>
    <property type="match status" value="2"/>
</dbReference>
<evidence type="ECO:0000256" key="7">
    <source>
        <dbReference type="ARBA" id="ARBA00022553"/>
    </source>
</evidence>
<evidence type="ECO:0000256" key="13">
    <source>
        <dbReference type="ARBA" id="ARBA00022840"/>
    </source>
</evidence>
<evidence type="ECO:0000256" key="2">
    <source>
        <dbReference type="ARBA" id="ARBA00006024"/>
    </source>
</evidence>
<sequence>MGNIITKTYKVTGMTCAACAKAVERAVKKLDGVQSQSINMVTEKLEIVYDDSKVGFEDFKKAIQKSGYDILEDTTYKKVDLKIGGMTCAACAKAVERATKKLDGVESSSVNIATEIASISYDPSKIKLSKLEEAIKKSGYEVLENNKDKNQIDEDKLRKEKEMKTLFTKFIIAVGFSIPLFYIAMGPMITKPFGPLPVPSIINPNTNPLNYALIQMLLVIPVMGAGYKFYVNGFKALLTKSPNMDSLVAIGTSAAFLYSVYTTFKIANYNGQMPHGHHQLYYESAGIIIALILLGKYLESRSKGKTSEAIKKLMGLQPKTALILKGDKEIEVPIDEVEVGDIIIVKPGSKIPVDGVVVDGTTSVDESMLTGESIPVEKNIGDKVTGASINKHGSIKFKAEKVGSDTALSQIIKLVEDAQGKKAPIAKLADTVSGYFVPVVIIIAIVSAAAWALFGNKDLEFVLTIFISVLVIACPCALGLATPTAIMVGTGKGAENGILIKGGEALELAHKVDTVIFDKTGTITEGKPKVTDVIVSDDIDEKYIIQIAASAEKTSEHPLGEAIVKYGEEIGIKFVEVKNFKAIPGHGIEVNIDNKNILLGNKRLMESRDISLESLHKKSDRLAQEGKTPMYIAIENNIAGIIAVADTVKENSKKAVDKLHEMGIKVAMVTGDNKKTANAIAREVGIDIVVSEVLPQDKSNVVKNLQNEGKFVAMVGDGINDAPALAQANVGIAIGNGTDVAMESADIVLMKSDLIDVCNAIKLSNETIKNIKENLFWAFGYNTIGIPIAAGLLYIFGGPLLNPMFAAAAMSLSSVSVVSNALRLKNFKTYK</sequence>
<keyword evidence="18" id="KW-0406">Ion transport</keyword>